<dbReference type="Gene3D" id="3.30.2320.80">
    <property type="match status" value="1"/>
</dbReference>
<feature type="binding site" evidence="4">
    <location>
        <position position="2"/>
    </location>
    <ligand>
        <name>Ni(2+)</name>
        <dbReference type="ChEBI" id="CHEBI:49786"/>
    </ligand>
</feature>
<feature type="binding site" evidence="4">
    <location>
        <position position="92"/>
    </location>
    <ligand>
        <name>Zn(2+)</name>
        <dbReference type="ChEBI" id="CHEBI:29105"/>
    </ligand>
</feature>
<keyword evidence="2 4" id="KW-0479">Metal-binding</keyword>
<evidence type="ECO:0000256" key="2">
    <source>
        <dbReference type="ARBA" id="ARBA00022723"/>
    </source>
</evidence>
<dbReference type="PANTHER" id="PTHR34535:SF3">
    <property type="entry name" value="HYDROGENASE MATURATION FACTOR HYPA"/>
    <property type="match status" value="1"/>
</dbReference>
<organism evidence="5 6">
    <name type="scientific">Thermodesulfitimonas autotrophica</name>
    <dbReference type="NCBI Taxonomy" id="1894989"/>
    <lineage>
        <taxon>Bacteria</taxon>
        <taxon>Bacillati</taxon>
        <taxon>Bacillota</taxon>
        <taxon>Clostridia</taxon>
        <taxon>Thermoanaerobacterales</taxon>
        <taxon>Thermoanaerobacteraceae</taxon>
        <taxon>Thermodesulfitimonas</taxon>
    </lineage>
</organism>
<dbReference type="OrthoDB" id="9800361at2"/>
<evidence type="ECO:0000256" key="3">
    <source>
        <dbReference type="ARBA" id="ARBA00022833"/>
    </source>
</evidence>
<dbReference type="HAMAP" id="MF_00213">
    <property type="entry name" value="HypA_HybF"/>
    <property type="match status" value="1"/>
</dbReference>
<dbReference type="PIRSF" id="PIRSF004761">
    <property type="entry name" value="Hydrgn_mat_HypA"/>
    <property type="match status" value="1"/>
</dbReference>
<feature type="binding site" evidence="4">
    <location>
        <position position="73"/>
    </location>
    <ligand>
        <name>Zn(2+)</name>
        <dbReference type="ChEBI" id="CHEBI:29105"/>
    </ligand>
</feature>
<comment type="caution">
    <text evidence="5">The sequence shown here is derived from an EMBL/GenBank/DDBJ whole genome shotgun (WGS) entry which is preliminary data.</text>
</comment>
<protein>
    <recommendedName>
        <fullName evidence="4">Hydrogenase maturation factor HypA</fullName>
    </recommendedName>
</protein>
<dbReference type="Pfam" id="PF01155">
    <property type="entry name" value="HypA"/>
    <property type="match status" value="1"/>
</dbReference>
<dbReference type="Proteomes" id="UP000282654">
    <property type="component" value="Unassembled WGS sequence"/>
</dbReference>
<sequence length="120" mass="13153">MHEVGLICSLMDQVTESAAQNGITRILSVKLVVGKLTLAQPDFLHFAFANLSPGTIFEGARLEIEERPLVLRCTACGTETRPEYLDYFCPACGERMEIISGDELFIEYYEGDNGEDGSGG</sequence>
<feature type="binding site" evidence="4">
    <location>
        <position position="89"/>
    </location>
    <ligand>
        <name>Zn(2+)</name>
        <dbReference type="ChEBI" id="CHEBI:29105"/>
    </ligand>
</feature>
<evidence type="ECO:0000256" key="1">
    <source>
        <dbReference type="ARBA" id="ARBA00022596"/>
    </source>
</evidence>
<feature type="binding site" evidence="4">
    <location>
        <position position="76"/>
    </location>
    <ligand>
        <name>Zn(2+)</name>
        <dbReference type="ChEBI" id="CHEBI:29105"/>
    </ligand>
</feature>
<dbReference type="InterPro" id="IPR000688">
    <property type="entry name" value="HypA/HybF"/>
</dbReference>
<evidence type="ECO:0000313" key="5">
    <source>
        <dbReference type="EMBL" id="RPF46678.1"/>
    </source>
</evidence>
<gene>
    <name evidence="4" type="primary">hypA</name>
    <name evidence="5" type="ORF">EDD75_0930</name>
</gene>
<dbReference type="PANTHER" id="PTHR34535">
    <property type="entry name" value="HYDROGENASE MATURATION FACTOR HYPA"/>
    <property type="match status" value="1"/>
</dbReference>
<dbReference type="RefSeq" id="WP_123928723.1">
    <property type="nucleotide sequence ID" value="NZ_RKRE01000002.1"/>
</dbReference>
<comment type="similarity">
    <text evidence="4">Belongs to the HypA/HybF family.</text>
</comment>
<reference evidence="5 6" key="1">
    <citation type="submission" date="2018-11" db="EMBL/GenBank/DDBJ databases">
        <title>Genomic Encyclopedia of Type Strains, Phase IV (KMG-IV): sequencing the most valuable type-strain genomes for metagenomic binning, comparative biology and taxonomic classification.</title>
        <authorList>
            <person name="Goeker M."/>
        </authorList>
    </citation>
    <scope>NUCLEOTIDE SEQUENCE [LARGE SCALE GENOMIC DNA]</scope>
    <source>
        <strain evidence="5 6">DSM 102936</strain>
    </source>
</reference>
<dbReference type="GO" id="GO:0051604">
    <property type="term" value="P:protein maturation"/>
    <property type="evidence" value="ECO:0007669"/>
    <property type="project" value="InterPro"/>
</dbReference>
<proteinExistence type="inferred from homology"/>
<accession>A0A3N5BAI9</accession>
<name>A0A3N5BAI9_9THEO</name>
<keyword evidence="6" id="KW-1185">Reference proteome</keyword>
<evidence type="ECO:0000313" key="6">
    <source>
        <dbReference type="Proteomes" id="UP000282654"/>
    </source>
</evidence>
<dbReference type="GO" id="GO:0016151">
    <property type="term" value="F:nickel cation binding"/>
    <property type="evidence" value="ECO:0007669"/>
    <property type="project" value="UniProtKB-UniRule"/>
</dbReference>
<keyword evidence="1 4" id="KW-0533">Nickel</keyword>
<keyword evidence="3 4" id="KW-0862">Zinc</keyword>
<dbReference type="EMBL" id="RKRE01000002">
    <property type="protein sequence ID" value="RPF46678.1"/>
    <property type="molecule type" value="Genomic_DNA"/>
</dbReference>
<dbReference type="AlphaFoldDB" id="A0A3N5BAI9"/>
<evidence type="ECO:0000256" key="4">
    <source>
        <dbReference type="HAMAP-Rule" id="MF_00213"/>
    </source>
</evidence>
<dbReference type="GO" id="GO:0008270">
    <property type="term" value="F:zinc ion binding"/>
    <property type="evidence" value="ECO:0007669"/>
    <property type="project" value="UniProtKB-UniRule"/>
</dbReference>
<comment type="function">
    <text evidence="4">Involved in the maturation of [NiFe] hydrogenases. Required for nickel insertion into the metal center of the hydrogenase.</text>
</comment>